<evidence type="ECO:0000256" key="6">
    <source>
        <dbReference type="SAM" id="Phobius"/>
    </source>
</evidence>
<proteinExistence type="predicted"/>
<name>A0A2P8DLT8_9ACTN</name>
<dbReference type="PANTHER" id="PTHR30168:SF0">
    <property type="entry name" value="INNER MEMBRANE PROTEIN"/>
    <property type="match status" value="1"/>
</dbReference>
<reference evidence="7 8" key="1">
    <citation type="submission" date="2018-03" db="EMBL/GenBank/DDBJ databases">
        <title>Genomic Encyclopedia of Archaeal and Bacterial Type Strains, Phase II (KMG-II): from individual species to whole genera.</title>
        <authorList>
            <person name="Goeker M."/>
        </authorList>
    </citation>
    <scope>NUCLEOTIDE SEQUENCE [LARGE SCALE GENOMIC DNA]</scope>
    <source>
        <strain evidence="7 8">DSM 45312</strain>
    </source>
</reference>
<dbReference type="Proteomes" id="UP000240542">
    <property type="component" value="Unassembled WGS sequence"/>
</dbReference>
<dbReference type="Pfam" id="PF04228">
    <property type="entry name" value="Zn_peptidase"/>
    <property type="match status" value="1"/>
</dbReference>
<keyword evidence="8" id="KW-1185">Reference proteome</keyword>
<dbReference type="AlphaFoldDB" id="A0A2P8DLT8"/>
<feature type="region of interest" description="Disordered" evidence="5">
    <location>
        <begin position="1"/>
        <end position="31"/>
    </location>
</feature>
<comment type="caution">
    <text evidence="7">The sequence shown here is derived from an EMBL/GenBank/DDBJ whole genome shotgun (WGS) entry which is preliminary data.</text>
</comment>
<dbReference type="GO" id="GO:0016020">
    <property type="term" value="C:membrane"/>
    <property type="evidence" value="ECO:0007669"/>
    <property type="project" value="UniProtKB-SubCell"/>
</dbReference>
<evidence type="ECO:0000313" key="7">
    <source>
        <dbReference type="EMBL" id="PSK98200.1"/>
    </source>
</evidence>
<evidence type="ECO:0000256" key="2">
    <source>
        <dbReference type="ARBA" id="ARBA00022692"/>
    </source>
</evidence>
<protein>
    <submittedName>
        <fullName evidence="7">Putative neutral zinc metallopeptidase</fullName>
    </submittedName>
</protein>
<feature type="transmembrane region" description="Helical" evidence="6">
    <location>
        <begin position="51"/>
        <end position="77"/>
    </location>
</feature>
<evidence type="ECO:0000256" key="4">
    <source>
        <dbReference type="ARBA" id="ARBA00023136"/>
    </source>
</evidence>
<keyword evidence="4 6" id="KW-0472">Membrane</keyword>
<comment type="subcellular location">
    <subcellularLocation>
        <location evidence="1">Membrane</location>
        <topology evidence="1">Single-pass membrane protein</topology>
    </subcellularLocation>
</comment>
<evidence type="ECO:0000256" key="5">
    <source>
        <dbReference type="SAM" id="MobiDB-lite"/>
    </source>
</evidence>
<dbReference type="OrthoDB" id="9774900at2"/>
<evidence type="ECO:0000313" key="8">
    <source>
        <dbReference type="Proteomes" id="UP000240542"/>
    </source>
</evidence>
<dbReference type="PANTHER" id="PTHR30168">
    <property type="entry name" value="PUTATIVE MEMBRANE PROTEIN YPFJ"/>
    <property type="match status" value="1"/>
</dbReference>
<evidence type="ECO:0000256" key="3">
    <source>
        <dbReference type="ARBA" id="ARBA00022989"/>
    </source>
</evidence>
<dbReference type="EMBL" id="PYGA01000006">
    <property type="protein sequence ID" value="PSK98200.1"/>
    <property type="molecule type" value="Genomic_DNA"/>
</dbReference>
<organism evidence="7 8">
    <name type="scientific">Murinocardiopsis flavida</name>
    <dbReference type="NCBI Taxonomy" id="645275"/>
    <lineage>
        <taxon>Bacteria</taxon>
        <taxon>Bacillati</taxon>
        <taxon>Actinomycetota</taxon>
        <taxon>Actinomycetes</taxon>
        <taxon>Streptosporangiales</taxon>
        <taxon>Nocardiopsidaceae</taxon>
        <taxon>Murinocardiopsis</taxon>
    </lineage>
</organism>
<gene>
    <name evidence="7" type="ORF">CLV63_106248</name>
</gene>
<dbReference type="InterPro" id="IPR007343">
    <property type="entry name" value="Uncharacterised_pept_Zn_put"/>
</dbReference>
<evidence type="ECO:0000256" key="1">
    <source>
        <dbReference type="ARBA" id="ARBA00004167"/>
    </source>
</evidence>
<keyword evidence="2 6" id="KW-0812">Transmembrane</keyword>
<keyword evidence="3 6" id="KW-1133">Transmembrane helix</keyword>
<sequence length="337" mass="36006">MDAPNGGPPPRRGVPPTPVPPVPPVPYTPPPPPPVTGHVLAPAPVRRRPSLAMGAIIGASAFIAVMSLLAGIALVSYTVNGANADSGEPALRDLLHTGTFPDPPPLRTTVSDNPFYALKAPAPIECEVPDIDPASKRSWEAFSAEVGPCLDRLWEPRLADAGMPSDKPTFKVLAEPPDDWSDGPQGQGMTLAFYDSGEQTINVLMPSVTDLADTLPEADEGVWAALLAHEYGHHVQNRVGILERAYDNESEASSRKVELDSLRRTELQAECLGGVGIRGFGGFDATAARTINKLLNGGGDLESHGSSRNRQHWFLQGYKLDTMQSCNTYTAARPLVR</sequence>
<accession>A0A2P8DLT8</accession>
<dbReference type="RefSeq" id="WP_106582917.1">
    <property type="nucleotide sequence ID" value="NZ_PYGA01000006.1"/>
</dbReference>